<evidence type="ECO:0000313" key="2">
    <source>
        <dbReference type="Proteomes" id="UP000272471"/>
    </source>
</evidence>
<proteinExistence type="predicted"/>
<sequence length="83" mass="9540">MALKREQGMTTMTNHLSKFICNDDGRNDEEYLLIRQDRLDGAPRNASAAWLDAADFQRFRRGLYPWLLSKSSHEGPVVSRRAS</sequence>
<accession>A0AB74AWH5</accession>
<protein>
    <submittedName>
        <fullName evidence="1">Uncharacterized protein</fullName>
    </submittedName>
</protein>
<dbReference type="AlphaFoldDB" id="A0AB74AWH5"/>
<comment type="caution">
    <text evidence="1">The sequence shown here is derived from an EMBL/GenBank/DDBJ whole genome shotgun (WGS) entry which is preliminary data.</text>
</comment>
<name>A0AB74AWH5_PSESG</name>
<reference evidence="1 2" key="1">
    <citation type="submission" date="2018-08" db="EMBL/GenBank/DDBJ databases">
        <title>Recombination of ecologically and evolutionarily significant loci maintains genetic cohesion in the Pseudomonas syringae species complex.</title>
        <authorList>
            <person name="Dillon M."/>
            <person name="Thakur S."/>
            <person name="Almeida R.N.D."/>
            <person name="Weir B.S."/>
            <person name="Guttman D.S."/>
        </authorList>
    </citation>
    <scope>NUCLEOTIDE SEQUENCE [LARGE SCALE GENOMIC DNA]</scope>
    <source>
        <strain evidence="1 2">ICMP 4182</strain>
    </source>
</reference>
<organism evidence="1 2">
    <name type="scientific">Pseudomonas savastanoi pv. glycinea</name>
    <name type="common">Pseudomonas syringae pv. glycinea</name>
    <dbReference type="NCBI Taxonomy" id="318"/>
    <lineage>
        <taxon>Bacteria</taxon>
        <taxon>Pseudomonadati</taxon>
        <taxon>Pseudomonadota</taxon>
        <taxon>Gammaproteobacteria</taxon>
        <taxon>Pseudomonadales</taxon>
        <taxon>Pseudomonadaceae</taxon>
        <taxon>Pseudomonas</taxon>
    </lineage>
</organism>
<dbReference type="EMBL" id="RBQX01000343">
    <property type="protein sequence ID" value="RMQ07897.1"/>
    <property type="molecule type" value="Genomic_DNA"/>
</dbReference>
<dbReference type="Proteomes" id="UP000272471">
    <property type="component" value="Unassembled WGS sequence"/>
</dbReference>
<gene>
    <name evidence="1" type="ORF">ALQ11_00069</name>
</gene>
<evidence type="ECO:0000313" key="1">
    <source>
        <dbReference type="EMBL" id="RMQ07897.1"/>
    </source>
</evidence>